<accession>A0A829GKD0</accession>
<sequence length="38" mass="4421">MVSGENNMMSGTRFQSKLFSREYFVTRAEEQKGNTFLV</sequence>
<evidence type="ECO:0000313" key="1">
    <source>
        <dbReference type="EMBL" id="EPC57841.1"/>
    </source>
</evidence>
<proteinExistence type="predicted"/>
<gene>
    <name evidence="1" type="ORF">Lpp14_15026</name>
</gene>
<comment type="caution">
    <text evidence="1">The sequence shown here is derived from an EMBL/GenBank/DDBJ whole genome shotgun (WGS) entry which is preliminary data.</text>
</comment>
<dbReference type="EMBL" id="ANJZ01000381">
    <property type="protein sequence ID" value="EPC57841.1"/>
    <property type="molecule type" value="Genomic_DNA"/>
</dbReference>
<protein>
    <submittedName>
        <fullName evidence="1">Uncharacterized protein</fullName>
    </submittedName>
</protein>
<organism evidence="1 2">
    <name type="scientific">Lacticaseibacillus paracasei subsp. paracasei Lpp14</name>
    <dbReference type="NCBI Taxonomy" id="1256204"/>
    <lineage>
        <taxon>Bacteria</taxon>
        <taxon>Bacillati</taxon>
        <taxon>Bacillota</taxon>
        <taxon>Bacilli</taxon>
        <taxon>Lactobacillales</taxon>
        <taxon>Lactobacillaceae</taxon>
        <taxon>Lacticaseibacillus</taxon>
    </lineage>
</organism>
<reference evidence="1 2" key="1">
    <citation type="journal article" date="2013" name="PLoS ONE">
        <title>Lactobacillus paracasei comparative genomics: towards species pan-genome definition and exploitation of diversity.</title>
        <authorList>
            <person name="Smokvina T."/>
            <person name="Wels M."/>
            <person name="Polka J."/>
            <person name="Chervaux C."/>
            <person name="Brisse S."/>
            <person name="Boekhorst J."/>
            <person name="van Hylckama Vlieg J.E."/>
            <person name="Siezen R.J."/>
        </authorList>
    </citation>
    <scope>NUCLEOTIDE SEQUENCE [LARGE SCALE GENOMIC DNA]</scope>
    <source>
        <strain evidence="1 2">Lpp14</strain>
    </source>
</reference>
<dbReference type="Proteomes" id="UP000014264">
    <property type="component" value="Unassembled WGS sequence"/>
</dbReference>
<dbReference type="AlphaFoldDB" id="A0A829GKD0"/>
<evidence type="ECO:0000313" key="2">
    <source>
        <dbReference type="Proteomes" id="UP000014264"/>
    </source>
</evidence>
<name>A0A829GKD0_LACPA</name>